<feature type="signal peptide" evidence="2">
    <location>
        <begin position="1"/>
        <end position="23"/>
    </location>
</feature>
<dbReference type="PANTHER" id="PTHR35446">
    <property type="entry name" value="SI:CH211-175M2.5"/>
    <property type="match status" value="1"/>
</dbReference>
<keyword evidence="4" id="KW-1185">Reference proteome</keyword>
<evidence type="ECO:0000256" key="2">
    <source>
        <dbReference type="SAM" id="SignalP"/>
    </source>
</evidence>
<dbReference type="RefSeq" id="WP_083713210.1">
    <property type="nucleotide sequence ID" value="NZ_CP019082.1"/>
</dbReference>
<name>A0A1U7CV39_9BACT</name>
<evidence type="ECO:0000313" key="3">
    <source>
        <dbReference type="EMBL" id="APW62743.1"/>
    </source>
</evidence>
<dbReference type="EMBL" id="CP019082">
    <property type="protein sequence ID" value="APW62743.1"/>
    <property type="molecule type" value="Genomic_DNA"/>
</dbReference>
<organism evidence="3 4">
    <name type="scientific">Paludisphaera borealis</name>
    <dbReference type="NCBI Taxonomy" id="1387353"/>
    <lineage>
        <taxon>Bacteria</taxon>
        <taxon>Pseudomonadati</taxon>
        <taxon>Planctomycetota</taxon>
        <taxon>Planctomycetia</taxon>
        <taxon>Isosphaerales</taxon>
        <taxon>Isosphaeraceae</taxon>
        <taxon>Paludisphaera</taxon>
    </lineage>
</organism>
<dbReference type="Gene3D" id="1.20.1290.10">
    <property type="entry name" value="AhpD-like"/>
    <property type="match status" value="2"/>
</dbReference>
<dbReference type="PANTHER" id="PTHR35446:SF2">
    <property type="entry name" value="CARBOXYMUCONOLACTONE DECARBOXYLASE-LIKE DOMAIN-CONTAINING PROTEIN"/>
    <property type="match status" value="1"/>
</dbReference>
<gene>
    <name evidence="3" type="ORF">BSF38_04295</name>
</gene>
<protein>
    <recommendedName>
        <fullName evidence="5">Carboxymuconolactone decarboxylase-like domain-containing protein</fullName>
    </recommendedName>
</protein>
<dbReference type="STRING" id="1387353.BSF38_04295"/>
<dbReference type="AlphaFoldDB" id="A0A1U7CV39"/>
<proteinExistence type="predicted"/>
<evidence type="ECO:0000313" key="4">
    <source>
        <dbReference type="Proteomes" id="UP000186309"/>
    </source>
</evidence>
<dbReference type="InterPro" id="IPR029032">
    <property type="entry name" value="AhpD-like"/>
</dbReference>
<evidence type="ECO:0000256" key="1">
    <source>
        <dbReference type="SAM" id="MobiDB-lite"/>
    </source>
</evidence>
<dbReference type="OrthoDB" id="248684at2"/>
<reference evidence="4" key="1">
    <citation type="submission" date="2016-12" db="EMBL/GenBank/DDBJ databases">
        <title>Comparative genomics of four Isosphaeraceae planctomycetes: a common pool of plasmids and glycoside hydrolase genes.</title>
        <authorList>
            <person name="Ivanova A."/>
        </authorList>
    </citation>
    <scope>NUCLEOTIDE SEQUENCE [LARGE SCALE GENOMIC DNA]</scope>
    <source>
        <strain evidence="4">PX4</strain>
    </source>
</reference>
<dbReference type="KEGG" id="pbor:BSF38_04295"/>
<dbReference type="Proteomes" id="UP000186309">
    <property type="component" value="Chromosome"/>
</dbReference>
<feature type="compositionally biased region" description="Gly residues" evidence="1">
    <location>
        <begin position="81"/>
        <end position="90"/>
    </location>
</feature>
<feature type="chain" id="PRO_5010530371" description="Carboxymuconolactone decarboxylase-like domain-containing protein" evidence="2">
    <location>
        <begin position="24"/>
        <end position="459"/>
    </location>
</feature>
<keyword evidence="2" id="KW-0732">Signal</keyword>
<dbReference type="SUPFAM" id="SSF69118">
    <property type="entry name" value="AhpD-like"/>
    <property type="match status" value="2"/>
</dbReference>
<sequence>MRLRLLSVLAASMFAALPAVCLADDAPASDAPSKVAATRQELKEQLEGSKQSRPRLPLPPPTEEELAEAKARGAAAKARPGSGGMGGGIVNNGRLRQIHIDPALLGDRNGGSREPDPTMTVDNTFKTMLFWIVSRANNCTYCQGHQEVKLAGDGVKEDTIAALDGDWSEFTPAERAAFVFTRKLTFEPNALTDADVDRLRQHYKDLQILEIIMTVSGNNGTNRWTGPLAIPQEKHRVFLTPTAEKYKSLRSLVAPLDPNATGMVCAKPASRGELESREQVEKALDAARKRTPRLPLADDAQARSVLPADWSGSGPAPQWARLLGNFPKGGKRLADAFARVETKGKLSPVLKSKIAWVGARQDRAWYALGHAKRRLNDLGLSDDQVFALDQPDFASPPAEQAALALVRKITVDPALVTDADVEAVRKHYSDSETAEVVYLATQAASFDRLTEAAGLRLEN</sequence>
<evidence type="ECO:0008006" key="5">
    <source>
        <dbReference type="Google" id="ProtNLM"/>
    </source>
</evidence>
<feature type="region of interest" description="Disordered" evidence="1">
    <location>
        <begin position="27"/>
        <end position="90"/>
    </location>
</feature>
<accession>A0A1U7CV39</accession>
<feature type="compositionally biased region" description="Low complexity" evidence="1">
    <location>
        <begin position="27"/>
        <end position="37"/>
    </location>
</feature>